<protein>
    <submittedName>
        <fullName evidence="2">Uncharacterized protein</fullName>
    </submittedName>
</protein>
<dbReference type="AlphaFoldDB" id="A0A914DC42"/>
<proteinExistence type="predicted"/>
<evidence type="ECO:0000313" key="2">
    <source>
        <dbReference type="WBParaSite" id="ACRNAN_scaffold2232.g18959.t1"/>
    </source>
</evidence>
<keyword evidence="1" id="KW-1185">Reference proteome</keyword>
<name>A0A914DC42_9BILA</name>
<dbReference type="WBParaSite" id="ACRNAN_scaffold2232.g18959.t1">
    <property type="protein sequence ID" value="ACRNAN_scaffold2232.g18959.t1"/>
    <property type="gene ID" value="ACRNAN_scaffold2232.g18959"/>
</dbReference>
<evidence type="ECO:0000313" key="1">
    <source>
        <dbReference type="Proteomes" id="UP000887540"/>
    </source>
</evidence>
<sequence length="281" mass="31976">MPPKRKNEYKPEYSKKFQGIRKGKDTFHAHCIPCNDEISLTSIGAFHTSYTFVYPYTFEHSYSSKENEIFYVSETLWAGGFPWAIICQYDRAERDAPPMFVACIRSMKFAILPVGFVKSLRNSTLVHRFAAHVCRTSNSSSRIRSLLAAHARMKIPNGKLMIEVFIQVDWRNVKGISALADFQSLKISSDSEKLEENDQLTQIIRDLENKLLKRDHFHAPPGNIIKMAESARGQMRILAKERPELSAGAVINEAKDNYPDAVVDGLPSSHRCFEAKINLFT</sequence>
<organism evidence="1 2">
    <name type="scientific">Acrobeloides nanus</name>
    <dbReference type="NCBI Taxonomy" id="290746"/>
    <lineage>
        <taxon>Eukaryota</taxon>
        <taxon>Metazoa</taxon>
        <taxon>Ecdysozoa</taxon>
        <taxon>Nematoda</taxon>
        <taxon>Chromadorea</taxon>
        <taxon>Rhabditida</taxon>
        <taxon>Tylenchina</taxon>
        <taxon>Cephalobomorpha</taxon>
        <taxon>Cephaloboidea</taxon>
        <taxon>Cephalobidae</taxon>
        <taxon>Acrobeloides</taxon>
    </lineage>
</organism>
<dbReference type="Proteomes" id="UP000887540">
    <property type="component" value="Unplaced"/>
</dbReference>
<accession>A0A914DC42</accession>
<reference evidence="2" key="1">
    <citation type="submission" date="2022-11" db="UniProtKB">
        <authorList>
            <consortium name="WormBaseParasite"/>
        </authorList>
    </citation>
    <scope>IDENTIFICATION</scope>
</reference>